<keyword evidence="4" id="KW-0378">Hydrolase</keyword>
<dbReference type="InterPro" id="IPR050378">
    <property type="entry name" value="Metallo-dep_Hydrolases_sf"/>
</dbReference>
<comment type="caution">
    <text evidence="9">The sequence shown here is derived from an EMBL/GenBank/DDBJ whole genome shotgun (WGS) entry which is preliminary data.</text>
</comment>
<evidence type="ECO:0000259" key="8">
    <source>
        <dbReference type="Pfam" id="PF01979"/>
    </source>
</evidence>
<dbReference type="GO" id="GO:0005737">
    <property type="term" value="C:cytoplasm"/>
    <property type="evidence" value="ECO:0007669"/>
    <property type="project" value="InterPro"/>
</dbReference>
<organism evidence="9 10">
    <name type="scientific">Lasallia pustulata</name>
    <dbReference type="NCBI Taxonomy" id="136370"/>
    <lineage>
        <taxon>Eukaryota</taxon>
        <taxon>Fungi</taxon>
        <taxon>Dikarya</taxon>
        <taxon>Ascomycota</taxon>
        <taxon>Pezizomycotina</taxon>
        <taxon>Lecanoromycetes</taxon>
        <taxon>OSLEUM clade</taxon>
        <taxon>Umbilicariomycetidae</taxon>
        <taxon>Umbilicariales</taxon>
        <taxon>Umbilicariaceae</taxon>
        <taxon>Lasallia</taxon>
    </lineage>
</organism>
<gene>
    <name evidence="9" type="ORF">FRX48_06427</name>
</gene>
<comment type="catalytic activity">
    <reaction evidence="5">
        <text>5,6-dihydrouracil + H2O = 3-(carbamoylamino)propanoate + H(+)</text>
        <dbReference type="Rhea" id="RHEA:16121"/>
        <dbReference type="ChEBI" id="CHEBI:11892"/>
        <dbReference type="ChEBI" id="CHEBI:15377"/>
        <dbReference type="ChEBI" id="CHEBI:15378"/>
        <dbReference type="ChEBI" id="CHEBI:15901"/>
        <dbReference type="EC" id="3.5.2.2"/>
    </reaction>
</comment>
<dbReference type="InterPro" id="IPR006680">
    <property type="entry name" value="Amidohydro-rel"/>
</dbReference>
<dbReference type="SUPFAM" id="SSF51556">
    <property type="entry name" value="Metallo-dependent hydrolases"/>
    <property type="match status" value="1"/>
</dbReference>
<dbReference type="Gene3D" id="2.30.40.10">
    <property type="entry name" value="Urease, subunit C, domain 1"/>
    <property type="match status" value="2"/>
</dbReference>
<sequence length="511" mass="56419">MDLDLVIRNGIVVTASDIWPNCDIGVKDGTIVAVGANLPVRSCTKELQAEGAFVTPGGVDSHVHLSQWADTYSSGGDDPAKTIVTDGTIPNIENFAGDTYDTGTRSAIAGGTTTIITFACQLRNDDSLIPVIEEYHKITNGKSYCDYSFHVILSNPTPTILEKDLETMVKEYGISSIKIYMTYKALMLRDYEILDVMYAARKLGITTMVHAENADVIEWMTTHLEAKGMTAPHHHGTSRPPIVEAEATNRVISLAELMDTPILIVHVSGGQATKIIRDAQTRLLPIYGETCPHYLFLLADSMKKDGFEGAKCVCSPPIREDKADQDAIWQGIKNGTFTTLSSDHAAVKFHHPRGKQKGLEYGNQPQGKFQYIPNGLPGLETRLPLLFSGVLSGRITPQKFVEVTSTNAAKLYGLKKKGSIGPGFDADITIWYPQESFKPFALTNEMLHHAIDYTPFEGVEFKNWPRYTIVRGKVVFREGEVIGEMGYGSFIKREKSSLAGPRDVWLSEWRP</sequence>
<evidence type="ECO:0000256" key="1">
    <source>
        <dbReference type="ARBA" id="ARBA00001947"/>
    </source>
</evidence>
<dbReference type="CDD" id="cd01314">
    <property type="entry name" value="D-HYD"/>
    <property type="match status" value="1"/>
</dbReference>
<reference evidence="9 10" key="1">
    <citation type="submission" date="2019-09" db="EMBL/GenBank/DDBJ databases">
        <title>The hologenome of the rock-dwelling lichen Lasallia pustulata.</title>
        <authorList>
            <person name="Greshake Tzovaras B."/>
            <person name="Segers F."/>
            <person name="Bicker A."/>
            <person name="Dal Grande F."/>
            <person name="Otte J."/>
            <person name="Hankeln T."/>
            <person name="Schmitt I."/>
            <person name="Ebersberger I."/>
        </authorList>
    </citation>
    <scope>NUCLEOTIDE SEQUENCE [LARGE SCALE GENOMIC DNA]</scope>
    <source>
        <strain evidence="9">A1-1</strain>
    </source>
</reference>
<evidence type="ECO:0000256" key="4">
    <source>
        <dbReference type="ARBA" id="ARBA00022801"/>
    </source>
</evidence>
<evidence type="ECO:0000256" key="7">
    <source>
        <dbReference type="PIRSR" id="PIRSR611778-50"/>
    </source>
</evidence>
<keyword evidence="3" id="KW-0479">Metal-binding</keyword>
<dbReference type="InterPro" id="IPR011778">
    <property type="entry name" value="Hydantoinase/dihydroPyrase"/>
</dbReference>
<accession>A0A5M8PLI8</accession>
<dbReference type="SUPFAM" id="SSF51338">
    <property type="entry name" value="Composite domain of metallo-dependent hydrolases"/>
    <property type="match status" value="1"/>
</dbReference>
<dbReference type="NCBIfam" id="TIGR02033">
    <property type="entry name" value="D-hydantoinase"/>
    <property type="match status" value="1"/>
</dbReference>
<dbReference type="Proteomes" id="UP000324767">
    <property type="component" value="Unassembled WGS sequence"/>
</dbReference>
<comment type="similarity">
    <text evidence="2">Belongs to the metallo-dependent hydrolases superfamily. Hydantoinase/dihydropyrimidinase family.</text>
</comment>
<proteinExistence type="inferred from homology"/>
<dbReference type="Pfam" id="PF01979">
    <property type="entry name" value="Amidohydro_1"/>
    <property type="match status" value="1"/>
</dbReference>
<dbReference type="AlphaFoldDB" id="A0A5M8PLI8"/>
<dbReference type="GO" id="GO:0046872">
    <property type="term" value="F:metal ion binding"/>
    <property type="evidence" value="ECO:0007669"/>
    <property type="project" value="UniProtKB-KW"/>
</dbReference>
<dbReference type="GO" id="GO:0004157">
    <property type="term" value="F:dihydropyrimidinase activity"/>
    <property type="evidence" value="ECO:0007669"/>
    <property type="project" value="UniProtKB-EC"/>
</dbReference>
<dbReference type="Gene3D" id="3.20.20.140">
    <property type="entry name" value="Metal-dependent hydrolases"/>
    <property type="match status" value="1"/>
</dbReference>
<dbReference type="FunFam" id="3.20.20.140:FF:000174">
    <property type="entry name" value="Dihydropyrimidinase-related protein 2"/>
    <property type="match status" value="1"/>
</dbReference>
<dbReference type="PANTHER" id="PTHR11647">
    <property type="entry name" value="HYDRANTOINASE/DIHYDROPYRIMIDINASE FAMILY MEMBER"/>
    <property type="match status" value="1"/>
</dbReference>
<dbReference type="EC" id="3.5.2.2" evidence="6"/>
<name>A0A5M8PLI8_9LECA</name>
<comment type="PTM">
    <text evidence="7">Carbamylation allows a single lysine to coordinate two divalent metal cations.</text>
</comment>
<dbReference type="InterPro" id="IPR032466">
    <property type="entry name" value="Metal_Hydrolase"/>
</dbReference>
<dbReference type="PANTHER" id="PTHR11647:SF1">
    <property type="entry name" value="COLLAPSIN RESPONSE MEDIATOR PROTEIN"/>
    <property type="match status" value="1"/>
</dbReference>
<evidence type="ECO:0000256" key="3">
    <source>
        <dbReference type="ARBA" id="ARBA00022723"/>
    </source>
</evidence>
<dbReference type="EMBL" id="VXIT01000010">
    <property type="protein sequence ID" value="KAA6409815.1"/>
    <property type="molecule type" value="Genomic_DNA"/>
</dbReference>
<evidence type="ECO:0000313" key="10">
    <source>
        <dbReference type="Proteomes" id="UP000324767"/>
    </source>
</evidence>
<feature type="modified residue" description="N6-carboxylysine" evidence="7">
    <location>
        <position position="178"/>
    </location>
</feature>
<evidence type="ECO:0000256" key="2">
    <source>
        <dbReference type="ARBA" id="ARBA00008829"/>
    </source>
</evidence>
<evidence type="ECO:0000313" key="9">
    <source>
        <dbReference type="EMBL" id="KAA6409815.1"/>
    </source>
</evidence>
<comment type="cofactor">
    <cofactor evidence="1">
        <name>Zn(2+)</name>
        <dbReference type="ChEBI" id="CHEBI:29105"/>
    </cofactor>
</comment>
<protein>
    <recommendedName>
        <fullName evidence="6">dihydropyrimidinase</fullName>
        <ecNumber evidence="6">3.5.2.2</ecNumber>
    </recommendedName>
</protein>
<evidence type="ECO:0000256" key="5">
    <source>
        <dbReference type="ARBA" id="ARBA00036696"/>
    </source>
</evidence>
<dbReference type="OrthoDB" id="1924787at2759"/>
<dbReference type="InterPro" id="IPR011059">
    <property type="entry name" value="Metal-dep_hydrolase_composite"/>
</dbReference>
<evidence type="ECO:0000256" key="6">
    <source>
        <dbReference type="ARBA" id="ARBA00039113"/>
    </source>
</evidence>
<feature type="domain" description="Amidohydrolase-related" evidence="8">
    <location>
        <begin position="53"/>
        <end position="475"/>
    </location>
</feature>